<accession>A0A0K0DV04</accession>
<dbReference type="AlphaFoldDB" id="A0A0K0DV04"/>
<proteinExistence type="predicted"/>
<evidence type="ECO:0000313" key="1">
    <source>
        <dbReference type="Proteomes" id="UP000035681"/>
    </source>
</evidence>
<evidence type="ECO:0000313" key="2">
    <source>
        <dbReference type="WBParaSite" id="SSTP_0000107000.1"/>
    </source>
</evidence>
<keyword evidence="1" id="KW-1185">Reference proteome</keyword>
<evidence type="ECO:0000313" key="3">
    <source>
        <dbReference type="WBParaSite" id="TCONS_00008543.p1"/>
    </source>
</evidence>
<name>A0A0K0DV04_STRER</name>
<dbReference type="WBParaSite" id="SSTP_0000107000.1">
    <property type="protein sequence ID" value="SSTP_0000107000.1"/>
    <property type="gene ID" value="SSTP_0000107000"/>
</dbReference>
<sequence length="174" mass="20000">MSDKDSNSVALTEITSNHSVTVKSDGEVEANMIRRYTLESIKNQLPDENCHQICSDEITRTSSMPLQSLLQLVIDNQNYYSSLYLKCIEESTNFINQLKASTNVLIDSSNLEKEKDRIMKEINSKNIINNNNSDCKTISEYVENIYEEFEISQKKYEDVKNLTDSLKNLLNILE</sequence>
<dbReference type="WBParaSite" id="TCONS_00008543.p1">
    <property type="protein sequence ID" value="TCONS_00008543.p1"/>
    <property type="gene ID" value="XLOC_006477"/>
</dbReference>
<protein>
    <submittedName>
        <fullName evidence="3">BLOC-1-related complex subunit 5</fullName>
    </submittedName>
</protein>
<reference evidence="2" key="1">
    <citation type="submission" date="2015-08" db="UniProtKB">
        <authorList>
            <consortium name="WormBaseParasite"/>
        </authorList>
    </citation>
    <scope>IDENTIFICATION</scope>
</reference>
<organism evidence="2">
    <name type="scientific">Strongyloides stercoralis</name>
    <name type="common">Threadworm</name>
    <dbReference type="NCBI Taxonomy" id="6248"/>
    <lineage>
        <taxon>Eukaryota</taxon>
        <taxon>Metazoa</taxon>
        <taxon>Ecdysozoa</taxon>
        <taxon>Nematoda</taxon>
        <taxon>Chromadorea</taxon>
        <taxon>Rhabditida</taxon>
        <taxon>Tylenchina</taxon>
        <taxon>Panagrolaimomorpha</taxon>
        <taxon>Strongyloidoidea</taxon>
        <taxon>Strongyloididae</taxon>
        <taxon>Strongyloides</taxon>
    </lineage>
</organism>
<dbReference type="Proteomes" id="UP000035681">
    <property type="component" value="Unplaced"/>
</dbReference>